<dbReference type="Gene3D" id="3.20.20.140">
    <property type="entry name" value="Metal-dependent hydrolases"/>
    <property type="match status" value="1"/>
</dbReference>
<organism evidence="7 8">
    <name type="scientific">Tenggerimyces flavus</name>
    <dbReference type="NCBI Taxonomy" id="1708749"/>
    <lineage>
        <taxon>Bacteria</taxon>
        <taxon>Bacillati</taxon>
        <taxon>Actinomycetota</taxon>
        <taxon>Actinomycetes</taxon>
        <taxon>Propionibacteriales</taxon>
        <taxon>Nocardioidaceae</taxon>
        <taxon>Tenggerimyces</taxon>
    </lineage>
</organism>
<dbReference type="RefSeq" id="WP_205118894.1">
    <property type="nucleotide sequence ID" value="NZ_JAFBCM010000001.1"/>
</dbReference>
<keyword evidence="4 5" id="KW-0119">Carbohydrate metabolism</keyword>
<dbReference type="Gene3D" id="2.30.40.10">
    <property type="entry name" value="Urease, subunit C, domain 1"/>
    <property type="match status" value="1"/>
</dbReference>
<gene>
    <name evidence="7" type="ORF">ACFOUW_17355</name>
</gene>
<evidence type="ECO:0000313" key="8">
    <source>
        <dbReference type="Proteomes" id="UP001595699"/>
    </source>
</evidence>
<keyword evidence="8" id="KW-1185">Reference proteome</keyword>
<evidence type="ECO:0000256" key="2">
    <source>
        <dbReference type="ARBA" id="ARBA00022723"/>
    </source>
</evidence>
<keyword evidence="3 5" id="KW-0378">Hydrolase</keyword>
<reference evidence="8" key="1">
    <citation type="journal article" date="2019" name="Int. J. Syst. Evol. Microbiol.">
        <title>The Global Catalogue of Microorganisms (GCM) 10K type strain sequencing project: providing services to taxonomists for standard genome sequencing and annotation.</title>
        <authorList>
            <consortium name="The Broad Institute Genomics Platform"/>
            <consortium name="The Broad Institute Genome Sequencing Center for Infectious Disease"/>
            <person name="Wu L."/>
            <person name="Ma J."/>
        </authorList>
    </citation>
    <scope>NUCLEOTIDE SEQUENCE [LARGE SCALE GENOMIC DNA]</scope>
    <source>
        <strain evidence="8">CGMCC 4.7241</strain>
    </source>
</reference>
<dbReference type="InterPro" id="IPR011059">
    <property type="entry name" value="Metal-dep_hydrolase_composite"/>
</dbReference>
<dbReference type="EC" id="3.5.1.25" evidence="7"/>
<protein>
    <submittedName>
        <fullName evidence="7">N-acetylglucosamine-6-phosphate deacetylase</fullName>
        <ecNumber evidence="7">3.5.1.25</ecNumber>
    </submittedName>
</protein>
<evidence type="ECO:0000259" key="6">
    <source>
        <dbReference type="Pfam" id="PF01979"/>
    </source>
</evidence>
<dbReference type="InterPro" id="IPR006680">
    <property type="entry name" value="Amidohydro-rel"/>
</dbReference>
<comment type="similarity">
    <text evidence="1 5">Belongs to the metallo-dependent hydrolases superfamily. NagA family.</text>
</comment>
<evidence type="ECO:0000256" key="4">
    <source>
        <dbReference type="ARBA" id="ARBA00023277"/>
    </source>
</evidence>
<evidence type="ECO:0000256" key="5">
    <source>
        <dbReference type="PIRNR" id="PIRNR038994"/>
    </source>
</evidence>
<dbReference type="InterPro" id="IPR003764">
    <property type="entry name" value="GlcNAc_6-P_deAcase"/>
</dbReference>
<dbReference type="PIRSF" id="PIRSF038994">
    <property type="entry name" value="NagA"/>
    <property type="match status" value="1"/>
</dbReference>
<evidence type="ECO:0000256" key="1">
    <source>
        <dbReference type="ARBA" id="ARBA00010716"/>
    </source>
</evidence>
<sequence length="382" mass="39231">MSSTELTGRDPSTGRPVAVLVTDGMIASIGPGPAAEEVWLAPGLIDLQVNGFCGHDVNGAPDPAAVVAMVHALFSIGVTTVVPTVITASEEQIVLALRAIAAARAADPLVAHAVPYAHVEGPYLSGEDGPRGVHPSEHIRAPSVAEFVRWQRTSGDLVGVVTLSPHFAESSSYIADLASRGVHVAIGHTHATPEQILAAGDAGATLSTHLGNGSHTVLPRHPNYLWAQLADDRLNAGFIADGHHLSRETLIAMLRAKSLDRSFLVSDAVALAGSPPGSYSTPVGGTVELTADGRLEHGTTGMLAGAARSLADGVANVARLGPFSLGQAVRLATSSPGRFCGGRGVLRVGAPADLVTFRWQPGDPTLAVEQVLVGGQSPISRA</sequence>
<keyword evidence="2" id="KW-0479">Metal-binding</keyword>
<dbReference type="InterPro" id="IPR032466">
    <property type="entry name" value="Metal_Hydrolase"/>
</dbReference>
<accession>A0ABV7YE34</accession>
<dbReference type="PANTHER" id="PTHR11113">
    <property type="entry name" value="N-ACETYLGLUCOSAMINE-6-PHOSPHATE DEACETYLASE"/>
    <property type="match status" value="1"/>
</dbReference>
<dbReference type="GO" id="GO:0008448">
    <property type="term" value="F:N-acetylglucosamine-6-phosphate deacetylase activity"/>
    <property type="evidence" value="ECO:0007669"/>
    <property type="project" value="UniProtKB-EC"/>
</dbReference>
<evidence type="ECO:0000313" key="7">
    <source>
        <dbReference type="EMBL" id="MFC3762614.1"/>
    </source>
</evidence>
<feature type="domain" description="Amidohydrolase-related" evidence="6">
    <location>
        <begin position="40"/>
        <end position="376"/>
    </location>
</feature>
<dbReference type="Proteomes" id="UP001595699">
    <property type="component" value="Unassembled WGS sequence"/>
</dbReference>
<comment type="caution">
    <text evidence="7">The sequence shown here is derived from an EMBL/GenBank/DDBJ whole genome shotgun (WGS) entry which is preliminary data.</text>
</comment>
<name>A0ABV7YE34_9ACTN</name>
<proteinExistence type="inferred from homology"/>
<dbReference type="EMBL" id="JBHRZH010000015">
    <property type="protein sequence ID" value="MFC3762614.1"/>
    <property type="molecule type" value="Genomic_DNA"/>
</dbReference>
<evidence type="ECO:0000256" key="3">
    <source>
        <dbReference type="ARBA" id="ARBA00022801"/>
    </source>
</evidence>
<dbReference type="SUPFAM" id="SSF51338">
    <property type="entry name" value="Composite domain of metallo-dependent hydrolases"/>
    <property type="match status" value="1"/>
</dbReference>
<dbReference type="PANTHER" id="PTHR11113:SF14">
    <property type="entry name" value="N-ACETYLGLUCOSAMINE-6-PHOSPHATE DEACETYLASE"/>
    <property type="match status" value="1"/>
</dbReference>
<dbReference type="SUPFAM" id="SSF51556">
    <property type="entry name" value="Metallo-dependent hydrolases"/>
    <property type="match status" value="1"/>
</dbReference>
<dbReference type="Pfam" id="PF01979">
    <property type="entry name" value="Amidohydro_1"/>
    <property type="match status" value="1"/>
</dbReference>